<name>A0A6A3MFI9_9STRA</name>
<reference evidence="1 2" key="1">
    <citation type="submission" date="2018-09" db="EMBL/GenBank/DDBJ databases">
        <title>Genomic investigation of the strawberry pathogen Phytophthora fragariae indicates pathogenicity is determined by transcriptional variation in three key races.</title>
        <authorList>
            <person name="Adams T.M."/>
            <person name="Armitage A.D."/>
            <person name="Sobczyk M.K."/>
            <person name="Bates H.J."/>
            <person name="Dunwell J.M."/>
            <person name="Nellist C.F."/>
            <person name="Harrison R.J."/>
        </authorList>
    </citation>
    <scope>NUCLEOTIDE SEQUENCE [LARGE SCALE GENOMIC DNA]</scope>
    <source>
        <strain evidence="1 2">SCRP245</strain>
    </source>
</reference>
<gene>
    <name evidence="1" type="ORF">PF011_g1420</name>
</gene>
<dbReference type="EMBL" id="QXFW01000039">
    <property type="protein sequence ID" value="KAE9028708.1"/>
    <property type="molecule type" value="Genomic_DNA"/>
</dbReference>
<evidence type="ECO:0000313" key="1">
    <source>
        <dbReference type="EMBL" id="KAE9028708.1"/>
    </source>
</evidence>
<organism evidence="1 2">
    <name type="scientific">Phytophthora fragariae</name>
    <dbReference type="NCBI Taxonomy" id="53985"/>
    <lineage>
        <taxon>Eukaryota</taxon>
        <taxon>Sar</taxon>
        <taxon>Stramenopiles</taxon>
        <taxon>Oomycota</taxon>
        <taxon>Peronosporomycetes</taxon>
        <taxon>Peronosporales</taxon>
        <taxon>Peronosporaceae</taxon>
        <taxon>Phytophthora</taxon>
    </lineage>
</organism>
<sequence length="127" mass="14302">MSVLLPRPRAPSIVRVKLKWDHELNLLLADSQFEACYRVPAAAFVQLENLLATTLHRSPHAWVQRGYISVENALQLTLRYLAGGGGPCTISDALLASRGKRCGVQDIECRRCLLRVRRLRGRLVVRD</sequence>
<protein>
    <submittedName>
        <fullName evidence="1">Uncharacterized protein</fullName>
    </submittedName>
</protein>
<accession>A0A6A3MFI9</accession>
<dbReference type="AlphaFoldDB" id="A0A6A3MFI9"/>
<comment type="caution">
    <text evidence="1">The sequence shown here is derived from an EMBL/GenBank/DDBJ whole genome shotgun (WGS) entry which is preliminary data.</text>
</comment>
<proteinExistence type="predicted"/>
<evidence type="ECO:0000313" key="2">
    <source>
        <dbReference type="Proteomes" id="UP000460718"/>
    </source>
</evidence>
<dbReference type="Proteomes" id="UP000460718">
    <property type="component" value="Unassembled WGS sequence"/>
</dbReference>